<accession>A0ABW2AHV7</accession>
<evidence type="ECO:0000256" key="1">
    <source>
        <dbReference type="ARBA" id="ARBA00004370"/>
    </source>
</evidence>
<evidence type="ECO:0000313" key="9">
    <source>
        <dbReference type="Proteomes" id="UP001596298"/>
    </source>
</evidence>
<dbReference type="Gene3D" id="3.90.1310.10">
    <property type="entry name" value="Penicillin-binding protein 2a (Domain 2)"/>
    <property type="match status" value="1"/>
</dbReference>
<dbReference type="InterPro" id="IPR001460">
    <property type="entry name" value="PCN-bd_Tpept"/>
</dbReference>
<dbReference type="PANTHER" id="PTHR30627">
    <property type="entry name" value="PEPTIDOGLYCAN D,D-TRANSPEPTIDASE"/>
    <property type="match status" value="1"/>
</dbReference>
<dbReference type="Pfam" id="PF03717">
    <property type="entry name" value="PBP_dimer"/>
    <property type="match status" value="1"/>
</dbReference>
<evidence type="ECO:0000256" key="5">
    <source>
        <dbReference type="SAM" id="Phobius"/>
    </source>
</evidence>
<dbReference type="InterPro" id="IPR012338">
    <property type="entry name" value="Beta-lactam/transpept-like"/>
</dbReference>
<dbReference type="SUPFAM" id="SSF56519">
    <property type="entry name" value="Penicillin binding protein dimerisation domain"/>
    <property type="match status" value="1"/>
</dbReference>
<comment type="subcellular location">
    <subcellularLocation>
        <location evidence="1">Membrane</location>
    </subcellularLocation>
</comment>
<keyword evidence="5" id="KW-1133">Transmembrane helix</keyword>
<dbReference type="Gene3D" id="3.40.710.10">
    <property type="entry name" value="DD-peptidase/beta-lactamase superfamily"/>
    <property type="match status" value="1"/>
</dbReference>
<feature type="domain" description="Penicillin-binding protein transpeptidase" evidence="6">
    <location>
        <begin position="340"/>
        <end position="644"/>
    </location>
</feature>
<name>A0ABW2AHV7_9MICO</name>
<evidence type="ECO:0000256" key="4">
    <source>
        <dbReference type="SAM" id="MobiDB-lite"/>
    </source>
</evidence>
<dbReference type="Gene3D" id="3.30.450.330">
    <property type="match status" value="1"/>
</dbReference>
<dbReference type="RefSeq" id="WP_382401906.1">
    <property type="nucleotide sequence ID" value="NZ_JBHSWH010000001.1"/>
</dbReference>
<sequence>MTTSRRPGARSVRSSGSARASGAKASGAAPGKGSTPKKRAAAGRTTRARAEQHSPHSRHESPRVHRAAGTPPAAPRRPVALGVGHPRRRARFLLVATLIVFSLFTAQLLRIQGLDAKSVSAQALDSRLHRTVLPALRGSIVDSNGVVLASSVDRYNVVDDATATVTYRKVVGGQVVTVGLAGAAIDIADAIGVEPKPILDAMQAALKKKSQFTYLSKNVTPRQWTRIADLGIPGVSSETSTQRDYPQGTSVAPLIGWVDGSGQGGGGVEQMKQKVLNGTPGQHVYEQSPNGVVIATGDNQDTPAQNGQNVKLTIDNDLQWYSQNAIAEAVKSSGSLSGEVVIMDTQQNLKAVASYPSFDNNNVGSATSSELQSAPFNQAYEPGSTSKVITMAALLDQHKATPTTHVVVPPTLTRAGTTFHDAEKHGTEQLTLSGVLSQSSNIGTMLAGSKLPKGTLYDYMRAFGLGQTSGVGYPGESSGVLAPYKDWSATQRFTVMFGQGLASTAIQEASVFATVANGGVKEPVKLIKGIGSGTDYTAPDDTRKATRVIPTSVATTLTKMMEGVISTTGTAKAAGVNGYSIAGKTGTADRYDPKLGRYNGVTASFIGFAPANNPRYIVAVTLQHPTRGSLFGGDVAGPVFSKVMGYALQHGGVPPTGKQAAPYPLTFTDTASSRKP</sequence>
<gene>
    <name evidence="8" type="ORF">ACFQDH_12940</name>
</gene>
<dbReference type="InterPro" id="IPR036138">
    <property type="entry name" value="PBP_dimer_sf"/>
</dbReference>
<feature type="compositionally biased region" description="Low complexity" evidence="4">
    <location>
        <begin position="1"/>
        <end position="34"/>
    </location>
</feature>
<feature type="transmembrane region" description="Helical" evidence="5">
    <location>
        <begin position="92"/>
        <end position="109"/>
    </location>
</feature>
<feature type="region of interest" description="Disordered" evidence="4">
    <location>
        <begin position="1"/>
        <end position="82"/>
    </location>
</feature>
<evidence type="ECO:0000259" key="7">
    <source>
        <dbReference type="Pfam" id="PF03717"/>
    </source>
</evidence>
<dbReference type="Proteomes" id="UP001596298">
    <property type="component" value="Unassembled WGS sequence"/>
</dbReference>
<dbReference type="InterPro" id="IPR050515">
    <property type="entry name" value="Beta-lactam/transpept"/>
</dbReference>
<organism evidence="8 9">
    <name type="scientific">Flexivirga alba</name>
    <dbReference type="NCBI Taxonomy" id="702742"/>
    <lineage>
        <taxon>Bacteria</taxon>
        <taxon>Bacillati</taxon>
        <taxon>Actinomycetota</taxon>
        <taxon>Actinomycetes</taxon>
        <taxon>Micrococcales</taxon>
        <taxon>Dermacoccaceae</taxon>
        <taxon>Flexivirga</taxon>
    </lineage>
</organism>
<comment type="caution">
    <text evidence="8">The sequence shown here is derived from an EMBL/GenBank/DDBJ whole genome shotgun (WGS) entry which is preliminary data.</text>
</comment>
<reference evidence="9" key="1">
    <citation type="journal article" date="2019" name="Int. J. Syst. Evol. Microbiol.">
        <title>The Global Catalogue of Microorganisms (GCM) 10K type strain sequencing project: providing services to taxonomists for standard genome sequencing and annotation.</title>
        <authorList>
            <consortium name="The Broad Institute Genomics Platform"/>
            <consortium name="The Broad Institute Genome Sequencing Center for Infectious Disease"/>
            <person name="Wu L."/>
            <person name="Ma J."/>
        </authorList>
    </citation>
    <scope>NUCLEOTIDE SEQUENCE [LARGE SCALE GENOMIC DNA]</scope>
    <source>
        <strain evidence="9">CCUG 58127</strain>
    </source>
</reference>
<keyword evidence="3 5" id="KW-0472">Membrane</keyword>
<comment type="similarity">
    <text evidence="2">Belongs to the transpeptidase family.</text>
</comment>
<evidence type="ECO:0000259" key="6">
    <source>
        <dbReference type="Pfam" id="PF00905"/>
    </source>
</evidence>
<evidence type="ECO:0000256" key="3">
    <source>
        <dbReference type="ARBA" id="ARBA00023136"/>
    </source>
</evidence>
<feature type="compositionally biased region" description="Basic and acidic residues" evidence="4">
    <location>
        <begin position="48"/>
        <end position="63"/>
    </location>
</feature>
<dbReference type="PANTHER" id="PTHR30627:SF1">
    <property type="entry name" value="PEPTIDOGLYCAN D,D-TRANSPEPTIDASE FTSI"/>
    <property type="match status" value="1"/>
</dbReference>
<dbReference type="SUPFAM" id="SSF56601">
    <property type="entry name" value="beta-lactamase/transpeptidase-like"/>
    <property type="match status" value="1"/>
</dbReference>
<dbReference type="InterPro" id="IPR005311">
    <property type="entry name" value="PBP_dimer"/>
</dbReference>
<protein>
    <submittedName>
        <fullName evidence="8">Peptidoglycan D,D-transpeptidase FtsI family protein</fullName>
    </submittedName>
</protein>
<keyword evidence="5" id="KW-0812">Transmembrane</keyword>
<evidence type="ECO:0000313" key="8">
    <source>
        <dbReference type="EMBL" id="MFC6706139.1"/>
    </source>
</evidence>
<keyword evidence="9" id="KW-1185">Reference proteome</keyword>
<feature type="domain" description="Penicillin-binding protein dimerisation" evidence="7">
    <location>
        <begin position="133"/>
        <end position="296"/>
    </location>
</feature>
<dbReference type="Pfam" id="PF00905">
    <property type="entry name" value="Transpeptidase"/>
    <property type="match status" value="1"/>
</dbReference>
<dbReference type="EMBL" id="JBHSWH010000001">
    <property type="protein sequence ID" value="MFC6706139.1"/>
    <property type="molecule type" value="Genomic_DNA"/>
</dbReference>
<proteinExistence type="inferred from homology"/>
<evidence type="ECO:0000256" key="2">
    <source>
        <dbReference type="ARBA" id="ARBA00007171"/>
    </source>
</evidence>